<dbReference type="Pfam" id="PF00270">
    <property type="entry name" value="DEAD"/>
    <property type="match status" value="1"/>
</dbReference>
<dbReference type="GO" id="GO:0009378">
    <property type="term" value="F:four-way junction helicase activity"/>
    <property type="evidence" value="ECO:0007669"/>
    <property type="project" value="TreeGrafter"/>
</dbReference>
<dbReference type="GO" id="GO:0043138">
    <property type="term" value="F:3'-5' DNA helicase activity"/>
    <property type="evidence" value="ECO:0007669"/>
    <property type="project" value="UniProtKB-EC"/>
</dbReference>
<reference evidence="21" key="1">
    <citation type="submission" date="2006-06" db="EMBL/GenBank/DDBJ databases">
        <title>Construction and analysis of a metagenomic library from a deep-sea sediment of east Pacific nodule Province.</title>
        <authorList>
            <person name="Xu M."/>
            <person name="Xiao X."/>
            <person name="Wang F."/>
        </authorList>
    </citation>
    <scope>NUCLEOTIDE SEQUENCE</scope>
</reference>
<evidence type="ECO:0000256" key="7">
    <source>
        <dbReference type="ARBA" id="ARBA00022801"/>
    </source>
</evidence>
<dbReference type="NCBIfam" id="TIGR01389">
    <property type="entry name" value="recQ"/>
    <property type="match status" value="1"/>
</dbReference>
<dbReference type="SMART" id="SM00487">
    <property type="entry name" value="DEXDc"/>
    <property type="match status" value="1"/>
</dbReference>
<dbReference type="InterPro" id="IPR010997">
    <property type="entry name" value="HRDC-like_sf"/>
</dbReference>
<dbReference type="GO" id="GO:0006310">
    <property type="term" value="P:DNA recombination"/>
    <property type="evidence" value="ECO:0007669"/>
    <property type="project" value="UniProtKB-KW"/>
</dbReference>
<evidence type="ECO:0000256" key="5">
    <source>
        <dbReference type="ARBA" id="ARBA00022741"/>
    </source>
</evidence>
<keyword evidence="7" id="KW-0378">Hydrolase</keyword>
<comment type="cofactor">
    <cofactor evidence="1">
        <name>Mg(2+)</name>
        <dbReference type="ChEBI" id="CHEBI:18420"/>
    </cofactor>
</comment>
<dbReference type="FunFam" id="3.40.50.300:FF:000156">
    <property type="entry name" value="ATP-dependent DNA helicase recQ"/>
    <property type="match status" value="1"/>
</dbReference>
<evidence type="ECO:0000256" key="4">
    <source>
        <dbReference type="ARBA" id="ARBA00022723"/>
    </source>
</evidence>
<dbReference type="GO" id="GO:0046872">
    <property type="term" value="F:metal ion binding"/>
    <property type="evidence" value="ECO:0007669"/>
    <property type="project" value="UniProtKB-KW"/>
</dbReference>
<dbReference type="PROSITE" id="PS51192">
    <property type="entry name" value="HELICASE_ATP_BIND_1"/>
    <property type="match status" value="1"/>
</dbReference>
<dbReference type="SMART" id="SM00490">
    <property type="entry name" value="HELICc"/>
    <property type="match status" value="1"/>
</dbReference>
<dbReference type="InterPro" id="IPR044876">
    <property type="entry name" value="HRDC_dom_sf"/>
</dbReference>
<dbReference type="InterPro" id="IPR036388">
    <property type="entry name" value="WH-like_DNA-bd_sf"/>
</dbReference>
<accession>Q1EI11</accession>
<dbReference type="PROSITE" id="PS00690">
    <property type="entry name" value="DEAH_ATP_HELICASE"/>
    <property type="match status" value="1"/>
</dbReference>
<evidence type="ECO:0000259" key="20">
    <source>
        <dbReference type="PROSITE" id="PS51194"/>
    </source>
</evidence>
<dbReference type="AlphaFoldDB" id="Q1EI11"/>
<dbReference type="GO" id="GO:0003677">
    <property type="term" value="F:DNA binding"/>
    <property type="evidence" value="ECO:0007669"/>
    <property type="project" value="UniProtKB-KW"/>
</dbReference>
<evidence type="ECO:0000256" key="10">
    <source>
        <dbReference type="ARBA" id="ARBA00022840"/>
    </source>
</evidence>
<dbReference type="FunFam" id="3.40.50.300:FF:001389">
    <property type="entry name" value="ATP-dependent DNA helicase RecQ"/>
    <property type="match status" value="1"/>
</dbReference>
<dbReference type="PANTHER" id="PTHR13710:SF105">
    <property type="entry name" value="ATP-DEPENDENT DNA HELICASE Q1"/>
    <property type="match status" value="1"/>
</dbReference>
<dbReference type="SUPFAM" id="SSF52540">
    <property type="entry name" value="P-loop containing nucleoside triphosphate hydrolases"/>
    <property type="match status" value="1"/>
</dbReference>
<dbReference type="SMART" id="SM00956">
    <property type="entry name" value="RQC"/>
    <property type="match status" value="1"/>
</dbReference>
<dbReference type="Gene3D" id="1.10.150.80">
    <property type="entry name" value="HRDC domain"/>
    <property type="match status" value="1"/>
</dbReference>
<dbReference type="EC" id="5.6.2.4" evidence="16"/>
<keyword evidence="5" id="KW-0547">Nucleotide-binding</keyword>
<dbReference type="CDD" id="cd17920">
    <property type="entry name" value="DEXHc_RecQ"/>
    <property type="match status" value="1"/>
</dbReference>
<keyword evidence="14" id="KW-0413">Isomerase</keyword>
<dbReference type="InterPro" id="IPR002464">
    <property type="entry name" value="DNA/RNA_helicase_DEAH_CS"/>
</dbReference>
<feature type="region of interest" description="Disordered" evidence="17">
    <location>
        <begin position="519"/>
        <end position="549"/>
    </location>
</feature>
<dbReference type="GO" id="GO:0009432">
    <property type="term" value="P:SOS response"/>
    <property type="evidence" value="ECO:0007669"/>
    <property type="project" value="InterPro"/>
</dbReference>
<dbReference type="InterPro" id="IPR027417">
    <property type="entry name" value="P-loop_NTPase"/>
</dbReference>
<evidence type="ECO:0000256" key="15">
    <source>
        <dbReference type="ARBA" id="ARBA00034617"/>
    </source>
</evidence>
<keyword evidence="6" id="KW-0227">DNA damage</keyword>
<evidence type="ECO:0000256" key="16">
    <source>
        <dbReference type="ARBA" id="ARBA00034808"/>
    </source>
</evidence>
<gene>
    <name evidence="21" type="ORF">17H9-25</name>
</gene>
<dbReference type="Pfam" id="PF00271">
    <property type="entry name" value="Helicase_C"/>
    <property type="match status" value="1"/>
</dbReference>
<evidence type="ECO:0000256" key="13">
    <source>
        <dbReference type="ARBA" id="ARBA00023204"/>
    </source>
</evidence>
<dbReference type="GO" id="GO:0005524">
    <property type="term" value="F:ATP binding"/>
    <property type="evidence" value="ECO:0007669"/>
    <property type="project" value="UniProtKB-KW"/>
</dbReference>
<dbReference type="PROSITE" id="PS51194">
    <property type="entry name" value="HELICASE_CTER"/>
    <property type="match status" value="1"/>
</dbReference>
<dbReference type="EMBL" id="AM270417">
    <property type="protein sequence ID" value="CAK32599.1"/>
    <property type="molecule type" value="Genomic_DNA"/>
</dbReference>
<dbReference type="Pfam" id="PF16124">
    <property type="entry name" value="RecQ_Zn_bind"/>
    <property type="match status" value="1"/>
</dbReference>
<evidence type="ECO:0000256" key="11">
    <source>
        <dbReference type="ARBA" id="ARBA00023125"/>
    </source>
</evidence>
<dbReference type="InterPro" id="IPR002121">
    <property type="entry name" value="HRDC_dom"/>
</dbReference>
<dbReference type="CDD" id="cd18794">
    <property type="entry name" value="SF2_C_RecQ"/>
    <property type="match status" value="1"/>
</dbReference>
<dbReference type="InterPro" id="IPR004589">
    <property type="entry name" value="DNA_helicase_ATP-dep_RecQ"/>
</dbReference>
<dbReference type="Pfam" id="PF09382">
    <property type="entry name" value="RQC"/>
    <property type="match status" value="1"/>
</dbReference>
<dbReference type="InterPro" id="IPR014001">
    <property type="entry name" value="Helicase_ATP-bd"/>
</dbReference>
<dbReference type="Pfam" id="PF00570">
    <property type="entry name" value="HRDC"/>
    <property type="match status" value="1"/>
</dbReference>
<dbReference type="GO" id="GO:0006260">
    <property type="term" value="P:DNA replication"/>
    <property type="evidence" value="ECO:0007669"/>
    <property type="project" value="InterPro"/>
</dbReference>
<proteinExistence type="inferred from homology"/>
<evidence type="ECO:0000256" key="1">
    <source>
        <dbReference type="ARBA" id="ARBA00001946"/>
    </source>
</evidence>
<dbReference type="Gene3D" id="1.10.10.10">
    <property type="entry name" value="Winged helix-like DNA-binding domain superfamily/Winged helix DNA-binding domain"/>
    <property type="match status" value="1"/>
</dbReference>
<dbReference type="InterPro" id="IPR032284">
    <property type="entry name" value="RecQ_Zn-bd"/>
</dbReference>
<evidence type="ECO:0000256" key="2">
    <source>
        <dbReference type="ARBA" id="ARBA00001947"/>
    </source>
</evidence>
<keyword evidence="10" id="KW-0067">ATP-binding</keyword>
<evidence type="ECO:0000256" key="12">
    <source>
        <dbReference type="ARBA" id="ARBA00023172"/>
    </source>
</evidence>
<dbReference type="SUPFAM" id="SSF47819">
    <property type="entry name" value="HRDC-like"/>
    <property type="match status" value="1"/>
</dbReference>
<comment type="catalytic activity">
    <reaction evidence="15">
        <text>Couples ATP hydrolysis with the unwinding of duplex DNA by translocating in the 3'-5' direction.</text>
        <dbReference type="EC" id="5.6.2.4"/>
    </reaction>
</comment>
<dbReference type="NCBIfam" id="TIGR00614">
    <property type="entry name" value="recQ_fam"/>
    <property type="match status" value="1"/>
</dbReference>
<dbReference type="InterPro" id="IPR001650">
    <property type="entry name" value="Helicase_C-like"/>
</dbReference>
<dbReference type="GO" id="GO:0006281">
    <property type="term" value="P:DNA repair"/>
    <property type="evidence" value="ECO:0007669"/>
    <property type="project" value="UniProtKB-KW"/>
</dbReference>
<dbReference type="Gene3D" id="3.40.50.300">
    <property type="entry name" value="P-loop containing nucleotide triphosphate hydrolases"/>
    <property type="match status" value="2"/>
</dbReference>
<evidence type="ECO:0000256" key="6">
    <source>
        <dbReference type="ARBA" id="ARBA00022763"/>
    </source>
</evidence>
<keyword evidence="11" id="KW-0238">DNA-binding</keyword>
<evidence type="ECO:0000256" key="14">
    <source>
        <dbReference type="ARBA" id="ARBA00023235"/>
    </source>
</evidence>
<dbReference type="SUPFAM" id="SSF46785">
    <property type="entry name" value="Winged helix' DNA-binding domain"/>
    <property type="match status" value="1"/>
</dbReference>
<dbReference type="InterPro" id="IPR011545">
    <property type="entry name" value="DEAD/DEAH_box_helicase_dom"/>
</dbReference>
<protein>
    <recommendedName>
        <fullName evidence="16">DNA 3'-5' helicase</fullName>
        <ecNumber evidence="16">5.6.2.4</ecNumber>
    </recommendedName>
</protein>
<feature type="domain" description="Helicase C-terminal" evidence="20">
    <location>
        <begin position="221"/>
        <end position="368"/>
    </location>
</feature>
<keyword evidence="4" id="KW-0479">Metal-binding</keyword>
<sequence length="634" mass="69640">MRAAPDMHAAKSRVMKDVFGFDGFRPGQEAVVDALLAGRNVLAVMPTGSGKSLCFQVPALVLDGLTLVVSPLVALMQDQVSALRLAGVAADAINSSRSRAENVAAWRRVTAGESKLLYMAPERLMTERMLDALRRIPLGLIVIDEAHCISQWGPSFRPEYADLARLRELFPAVPLAAFTATADDVTRKEIGERLFAGRAETFVAGFDRPNIRLSVEMKRDWKRQVLSFIGIDAGASGIVYCLSRKKTEETAEFLAQNGFRGLPYHAGMDKAERDTNQDVFMTEPGVVMVATIAFGMGIDKPDVRFVLHTDLPGSIETYYQEFGRAGRDGRPARAHLLYGLGDIRMRRLFIEQEDAGPDRMRREHKRLDALIGYCESPECRRRVLLSYFGERIDPCGNCDVCQEPVDVADGTEEGRKVLSAVHGTGQRFGAAHIIDVLRGGRTEKVARFGHDRLPTYGAGADLGKEEWRSIIRQLVAGGFLEMDIHGYGGLSITEQGRTLLTGDGTFRYRRDTMLRAAAGRRKKKPALSAALPEGVPEGAPEGVPEGEPVNELSPAQAALLEKLKALRLGLARERDVPAFVVFHDKSLEDMARRRPQTAAEFAEVHGVGEAKLRDFADPFLAAIATATQDPAEER</sequence>
<evidence type="ECO:0000259" key="18">
    <source>
        <dbReference type="PROSITE" id="PS50967"/>
    </source>
</evidence>
<evidence type="ECO:0000256" key="9">
    <source>
        <dbReference type="ARBA" id="ARBA00022833"/>
    </source>
</evidence>
<evidence type="ECO:0000256" key="3">
    <source>
        <dbReference type="ARBA" id="ARBA00005446"/>
    </source>
</evidence>
<comment type="cofactor">
    <cofactor evidence="2">
        <name>Zn(2+)</name>
        <dbReference type="ChEBI" id="CHEBI:29105"/>
    </cofactor>
</comment>
<evidence type="ECO:0000256" key="8">
    <source>
        <dbReference type="ARBA" id="ARBA00022806"/>
    </source>
</evidence>
<keyword evidence="9" id="KW-0862">Zinc</keyword>
<organism evidence="21">
    <name type="scientific">uncultured organism</name>
    <dbReference type="NCBI Taxonomy" id="155900"/>
    <lineage>
        <taxon>unclassified sequences</taxon>
        <taxon>environmental samples</taxon>
    </lineage>
</organism>
<evidence type="ECO:0000259" key="19">
    <source>
        <dbReference type="PROSITE" id="PS51192"/>
    </source>
</evidence>
<dbReference type="GO" id="GO:0016787">
    <property type="term" value="F:hydrolase activity"/>
    <property type="evidence" value="ECO:0007669"/>
    <property type="project" value="UniProtKB-KW"/>
</dbReference>
<keyword evidence="8 21" id="KW-0347">Helicase</keyword>
<dbReference type="PROSITE" id="PS50967">
    <property type="entry name" value="HRDC"/>
    <property type="match status" value="1"/>
</dbReference>
<comment type="similarity">
    <text evidence="3">Belongs to the helicase family. RecQ subfamily.</text>
</comment>
<keyword evidence="13" id="KW-0234">DNA repair</keyword>
<feature type="domain" description="Helicase ATP-binding" evidence="19">
    <location>
        <begin position="32"/>
        <end position="200"/>
    </location>
</feature>
<dbReference type="SMART" id="SM00341">
    <property type="entry name" value="HRDC"/>
    <property type="match status" value="1"/>
</dbReference>
<name>Q1EI11_9ZZZZ</name>
<keyword evidence="12" id="KW-0233">DNA recombination</keyword>
<dbReference type="InterPro" id="IPR018982">
    <property type="entry name" value="RQC_domain"/>
</dbReference>
<dbReference type="PANTHER" id="PTHR13710">
    <property type="entry name" value="DNA HELICASE RECQ FAMILY MEMBER"/>
    <property type="match status" value="1"/>
</dbReference>
<evidence type="ECO:0000313" key="21">
    <source>
        <dbReference type="EMBL" id="CAK32599.1"/>
    </source>
</evidence>
<evidence type="ECO:0000256" key="17">
    <source>
        <dbReference type="SAM" id="MobiDB-lite"/>
    </source>
</evidence>
<feature type="domain" description="HRDC" evidence="18">
    <location>
        <begin position="553"/>
        <end position="633"/>
    </location>
</feature>
<dbReference type="InterPro" id="IPR006293">
    <property type="entry name" value="DNA_helicase_ATP-dep_RecQ_bac"/>
</dbReference>
<feature type="compositionally biased region" description="Low complexity" evidence="17">
    <location>
        <begin position="532"/>
        <end position="549"/>
    </location>
</feature>
<dbReference type="InterPro" id="IPR036390">
    <property type="entry name" value="WH_DNA-bd_sf"/>
</dbReference>